<keyword evidence="1" id="KW-0560">Oxidoreductase</keyword>
<dbReference type="GO" id="GO:0051287">
    <property type="term" value="F:NAD binding"/>
    <property type="evidence" value="ECO:0007669"/>
    <property type="project" value="InterPro"/>
</dbReference>
<organism evidence="4 5">
    <name type="scientific">Neolewinella litorea</name>
    <dbReference type="NCBI Taxonomy" id="2562452"/>
    <lineage>
        <taxon>Bacteria</taxon>
        <taxon>Pseudomonadati</taxon>
        <taxon>Bacteroidota</taxon>
        <taxon>Saprospiria</taxon>
        <taxon>Saprospirales</taxon>
        <taxon>Lewinellaceae</taxon>
        <taxon>Neolewinella</taxon>
    </lineage>
</organism>
<comment type="caution">
    <text evidence="4">The sequence shown here is derived from an EMBL/GenBank/DDBJ whole genome shotgun (WGS) entry which is preliminary data.</text>
</comment>
<keyword evidence="2" id="KW-0520">NAD</keyword>
<dbReference type="OrthoDB" id="9805416at2"/>
<evidence type="ECO:0000259" key="3">
    <source>
        <dbReference type="Pfam" id="PF02826"/>
    </source>
</evidence>
<sequence length="320" mass="35515">MRYPASTPLMIYVHLPLENDDADYLRKRLGPETFNLGAESASEGEHRLALQADIILGNPPVEWLREATRLRWLQLKSAGFSEYTELQEADLPFTITNCTGLFGVPVAETALAGILSLLREIPTFVQDKYMQRWRGADIRPQLGKLTGSWVIILGSGSIGGTFRKLLSGFDCRIETMGRRGDADFYTRDELDARLPTADIVVAALPETEATVGLFDAQRLALLSPTCIFANVGRGSLVDETALLAQLQAGRLGGAVLDVTRQEPLPADDPLWRAPRTLLTQHSAGGAWDENRRIIDRFVDNLVRYRSGQPLKHVIELERGY</sequence>
<proteinExistence type="predicted"/>
<feature type="domain" description="D-isomer specific 2-hydroxyacid dehydrogenase NAD-binding" evidence="3">
    <location>
        <begin position="112"/>
        <end position="283"/>
    </location>
</feature>
<dbReference type="AlphaFoldDB" id="A0A4S4NPM6"/>
<evidence type="ECO:0000313" key="5">
    <source>
        <dbReference type="Proteomes" id="UP000308528"/>
    </source>
</evidence>
<dbReference type="Pfam" id="PF02826">
    <property type="entry name" value="2-Hacid_dh_C"/>
    <property type="match status" value="1"/>
</dbReference>
<evidence type="ECO:0000313" key="4">
    <source>
        <dbReference type="EMBL" id="THH42006.1"/>
    </source>
</evidence>
<dbReference type="PANTHER" id="PTHR43333:SF1">
    <property type="entry name" value="D-ISOMER SPECIFIC 2-HYDROXYACID DEHYDROGENASE NAD-BINDING DOMAIN-CONTAINING PROTEIN"/>
    <property type="match status" value="1"/>
</dbReference>
<evidence type="ECO:0000256" key="2">
    <source>
        <dbReference type="ARBA" id="ARBA00023027"/>
    </source>
</evidence>
<dbReference type="GO" id="GO:0016491">
    <property type="term" value="F:oxidoreductase activity"/>
    <property type="evidence" value="ECO:0007669"/>
    <property type="project" value="UniProtKB-KW"/>
</dbReference>
<dbReference type="CDD" id="cd05300">
    <property type="entry name" value="2-Hacid_dh_1"/>
    <property type="match status" value="1"/>
</dbReference>
<keyword evidence="5" id="KW-1185">Reference proteome</keyword>
<dbReference type="EMBL" id="SRSF01000001">
    <property type="protein sequence ID" value="THH42006.1"/>
    <property type="molecule type" value="Genomic_DNA"/>
</dbReference>
<gene>
    <name evidence="4" type="ORF">E4021_05320</name>
</gene>
<name>A0A4S4NPM6_9BACT</name>
<dbReference type="Gene3D" id="3.40.50.720">
    <property type="entry name" value="NAD(P)-binding Rossmann-like Domain"/>
    <property type="match status" value="2"/>
</dbReference>
<accession>A0A4S4NPM6</accession>
<protein>
    <submittedName>
        <fullName evidence="4">D-2-hydroxyacid dehydrogenase</fullName>
    </submittedName>
</protein>
<dbReference type="SUPFAM" id="SSF51735">
    <property type="entry name" value="NAD(P)-binding Rossmann-fold domains"/>
    <property type="match status" value="1"/>
</dbReference>
<dbReference type="InterPro" id="IPR036291">
    <property type="entry name" value="NAD(P)-bd_dom_sf"/>
</dbReference>
<dbReference type="Proteomes" id="UP000308528">
    <property type="component" value="Unassembled WGS sequence"/>
</dbReference>
<evidence type="ECO:0000256" key="1">
    <source>
        <dbReference type="ARBA" id="ARBA00023002"/>
    </source>
</evidence>
<dbReference type="InterPro" id="IPR006140">
    <property type="entry name" value="D-isomer_DH_NAD-bd"/>
</dbReference>
<reference evidence="4 5" key="1">
    <citation type="submission" date="2019-04" db="EMBL/GenBank/DDBJ databases">
        <title>Lewinella litorea sp. nov., isolated from a marine sand.</title>
        <authorList>
            <person name="Yoon J.-H."/>
        </authorList>
    </citation>
    <scope>NUCLEOTIDE SEQUENCE [LARGE SCALE GENOMIC DNA]</scope>
    <source>
        <strain evidence="4 5">HSMS-39</strain>
    </source>
</reference>
<dbReference type="PANTHER" id="PTHR43333">
    <property type="entry name" value="2-HACID_DH_C DOMAIN-CONTAINING PROTEIN"/>
    <property type="match status" value="1"/>
</dbReference>